<keyword evidence="13" id="KW-1185">Reference proteome</keyword>
<dbReference type="RefSeq" id="XP_005850103.1">
    <property type="nucleotide sequence ID" value="XM_005850041.1"/>
</dbReference>
<dbReference type="STRING" id="554065.E1Z7Y0"/>
<evidence type="ECO:0000256" key="9">
    <source>
        <dbReference type="SAM" id="MobiDB-lite"/>
    </source>
</evidence>
<dbReference type="SUPFAM" id="SSF52540">
    <property type="entry name" value="P-loop containing nucleoside triphosphate hydrolases"/>
    <property type="match status" value="1"/>
</dbReference>
<feature type="compositionally biased region" description="Gly residues" evidence="9">
    <location>
        <begin position="915"/>
        <end position="925"/>
    </location>
</feature>
<feature type="compositionally biased region" description="Acidic residues" evidence="9">
    <location>
        <begin position="691"/>
        <end position="702"/>
    </location>
</feature>
<keyword evidence="3" id="KW-0547">Nucleotide-binding</keyword>
<dbReference type="GO" id="GO:0016887">
    <property type="term" value="F:ATP hydrolysis activity"/>
    <property type="evidence" value="ECO:0007669"/>
    <property type="project" value="InterPro"/>
</dbReference>
<evidence type="ECO:0000256" key="7">
    <source>
        <dbReference type="ARBA" id="ARBA00033408"/>
    </source>
</evidence>
<dbReference type="Gene3D" id="3.40.50.300">
    <property type="entry name" value="P-loop containing nucleotide triphosphate hydrolases"/>
    <property type="match status" value="3"/>
</dbReference>
<sequence length="1056" mass="112133">MRRRIEPVDAGSEKGSDELAGALPIDLPQLSPAGSTALYGADRRASLWRHAEGWVASWIVGIFLSSLVLTATSIASHQSKQAARPALWAWPPLLPGLAPPRQPPPPLPLEPPPALTPPPEPAEYEYVVDQTTGQLVKRRSERYYQKHLENDTRLPQDAPPFYDGSRPRYCNVTVTATYTCPPNDTACNADPGAARAFCQNICADLRRDCNTTVYQNYEDHPLVRRVCEQLVNRPPNCTDLGFRGRPQTRGGLRTLEAVWVVGVCIWRAPPPPPPWPPPPPLPPPPPPPPLPRRPPLPRGMPKAPPPPKYEYYYEEVVYYVDAPPSAAQQRQEGAKRKATQRSKPFPGSHTHRNWRAGPSSICRALSAAAGSPAAAAVTAPPSWAPDAAAARTHFQELRIFDFALIKEQRVQLRPGLTVITGESGSGKSVLVEALGQLLGAPAFEEAVRPPASTAVLEATVAVASGDQALLGRLLRQLGVTQRAQRELGTLVLRRELTAGPDGSVRSRCSINGSPTSVRVLRQVGSLLVDVNGQHAALELRDGATRLRLLDRLAGTCAAADQLGASLAEWQQAQEQLKELDALSDEQQREAMQRLVDEVQAAGVEPGEDRLLRQQLRQLDGRRAAAERCRLVSLGLSGDGGGGIAEAMREVQLQVKQLLSQEERLAAAVAAERKEEQRGQPSGAEEAGAGDSDGELQAEEAEEGVGSAAGMLQASMALLDQAQVLLEEAEGRVVSYARLHRFSQAEYDELSARLQQESALDMYFALEGQRNQLEADAEQLLGQVQQQAVALSRLRREAAGQLQAAVEAVLGDLAMQGSRFEVRVSWTPLSTAVAPSAAAGSSIAIGAGDAASCSQQAGRYRVRPGGAGLDAAEFLFAAGPSEPLRPLSAVASGGENARIMLALKAAPAFVAAGSSSSGGGGGGGDSVAGASTEGGSRGGAAGVSEAPAAASQILVLDEIDSGIGSRLGQPIGRILRRMAGAAGLNTGQILCVSHLPQVAAHAEHHLVVRKGVGPDDRVTTRFDTLRQRQERLAEISAMLGQLPEAAAEELLQAAAQP</sequence>
<keyword evidence="4" id="KW-0227">DNA damage</keyword>
<dbReference type="KEGG" id="cvr:CHLNCDRAFT_57077"/>
<reference evidence="12 13" key="1">
    <citation type="journal article" date="2010" name="Plant Cell">
        <title>The Chlorella variabilis NC64A genome reveals adaptation to photosymbiosis, coevolution with viruses, and cryptic sex.</title>
        <authorList>
            <person name="Blanc G."/>
            <person name="Duncan G."/>
            <person name="Agarkova I."/>
            <person name="Borodovsky M."/>
            <person name="Gurnon J."/>
            <person name="Kuo A."/>
            <person name="Lindquist E."/>
            <person name="Lucas S."/>
            <person name="Pangilinan J."/>
            <person name="Polle J."/>
            <person name="Salamov A."/>
            <person name="Terry A."/>
            <person name="Yamada T."/>
            <person name="Dunigan D.D."/>
            <person name="Grigoriev I.V."/>
            <person name="Claverie J.M."/>
            <person name="Van Etten J.L."/>
        </authorList>
    </citation>
    <scope>NUCLEOTIDE SEQUENCE [LARGE SCALE GENOMIC DNA]</scope>
    <source>
        <strain evidence="12 13">NC64A</strain>
    </source>
</reference>
<protein>
    <recommendedName>
        <fullName evidence="2">DNA repair protein RecN</fullName>
    </recommendedName>
    <alternativeName>
        <fullName evidence="7">Recombination protein N</fullName>
    </alternativeName>
</protein>
<keyword evidence="6" id="KW-0234">DNA repair</keyword>
<dbReference type="PANTHER" id="PTHR11059">
    <property type="entry name" value="DNA REPAIR PROTEIN RECN"/>
    <property type="match status" value="1"/>
</dbReference>
<dbReference type="Pfam" id="PF13476">
    <property type="entry name" value="AAA_23"/>
    <property type="match status" value="1"/>
</dbReference>
<name>E1Z7Y0_CHLVA</name>
<keyword evidence="10" id="KW-1133">Transmembrane helix</keyword>
<evidence type="ECO:0000256" key="3">
    <source>
        <dbReference type="ARBA" id="ARBA00022741"/>
    </source>
</evidence>
<feature type="region of interest" description="Disordered" evidence="9">
    <location>
        <begin position="913"/>
        <end position="941"/>
    </location>
</feature>
<evidence type="ECO:0000313" key="13">
    <source>
        <dbReference type="Proteomes" id="UP000008141"/>
    </source>
</evidence>
<evidence type="ECO:0000313" key="12">
    <source>
        <dbReference type="EMBL" id="EFN58001.1"/>
    </source>
</evidence>
<comment type="similarity">
    <text evidence="1">Belongs to the RecN family.</text>
</comment>
<dbReference type="InterPro" id="IPR003593">
    <property type="entry name" value="AAA+_ATPase"/>
</dbReference>
<evidence type="ECO:0000256" key="1">
    <source>
        <dbReference type="ARBA" id="ARBA00009441"/>
    </source>
</evidence>
<feature type="compositionally biased region" description="Basic and acidic residues" evidence="9">
    <location>
        <begin position="668"/>
        <end position="677"/>
    </location>
</feature>
<gene>
    <name evidence="12" type="ORF">CHLNCDRAFT_57077</name>
</gene>
<keyword evidence="10" id="KW-0812">Transmembrane</keyword>
<feature type="region of interest" description="Disordered" evidence="9">
    <location>
        <begin position="668"/>
        <end position="704"/>
    </location>
</feature>
<feature type="region of interest" description="Disordered" evidence="9">
    <location>
        <begin position="99"/>
        <end position="121"/>
    </location>
</feature>
<dbReference type="SMART" id="SM00382">
    <property type="entry name" value="AAA"/>
    <property type="match status" value="1"/>
</dbReference>
<evidence type="ECO:0000256" key="6">
    <source>
        <dbReference type="ARBA" id="ARBA00023204"/>
    </source>
</evidence>
<dbReference type="GO" id="GO:0005524">
    <property type="term" value="F:ATP binding"/>
    <property type="evidence" value="ECO:0007669"/>
    <property type="project" value="UniProtKB-KW"/>
</dbReference>
<evidence type="ECO:0000256" key="10">
    <source>
        <dbReference type="SAM" id="Phobius"/>
    </source>
</evidence>
<dbReference type="GeneID" id="17357376"/>
<dbReference type="eggNOG" id="ENOG502RZ0Y">
    <property type="taxonomic scope" value="Eukaryota"/>
</dbReference>
<dbReference type="AlphaFoldDB" id="E1Z7Y0"/>
<organism evidence="13">
    <name type="scientific">Chlorella variabilis</name>
    <name type="common">Green alga</name>
    <dbReference type="NCBI Taxonomy" id="554065"/>
    <lineage>
        <taxon>Eukaryota</taxon>
        <taxon>Viridiplantae</taxon>
        <taxon>Chlorophyta</taxon>
        <taxon>core chlorophytes</taxon>
        <taxon>Trebouxiophyceae</taxon>
        <taxon>Chlorellales</taxon>
        <taxon>Chlorellaceae</taxon>
        <taxon>Chlorella clade</taxon>
        <taxon>Chlorella</taxon>
    </lineage>
</organism>
<dbReference type="GO" id="GO:0006302">
    <property type="term" value="P:double-strand break repair"/>
    <property type="evidence" value="ECO:0007669"/>
    <property type="project" value="InterPro"/>
</dbReference>
<feature type="transmembrane region" description="Helical" evidence="10">
    <location>
        <begin position="53"/>
        <end position="75"/>
    </location>
</feature>
<dbReference type="InParanoid" id="E1Z7Y0"/>
<feature type="coiled-coil region" evidence="8">
    <location>
        <begin position="762"/>
        <end position="796"/>
    </location>
</feature>
<keyword evidence="8" id="KW-0175">Coiled coil</keyword>
<accession>E1Z7Y0</accession>
<dbReference type="InterPro" id="IPR038729">
    <property type="entry name" value="Rad50/SbcC_AAA"/>
</dbReference>
<keyword evidence="10" id="KW-0472">Membrane</keyword>
<dbReference type="GO" id="GO:0006310">
    <property type="term" value="P:DNA recombination"/>
    <property type="evidence" value="ECO:0007669"/>
    <property type="project" value="InterPro"/>
</dbReference>
<dbReference type="PANTHER" id="PTHR11059:SF0">
    <property type="entry name" value="DNA REPAIR PROTEIN RECN"/>
    <property type="match status" value="1"/>
</dbReference>
<dbReference type="OrthoDB" id="1938215at2759"/>
<proteinExistence type="inferred from homology"/>
<evidence type="ECO:0000256" key="8">
    <source>
        <dbReference type="SAM" id="Coils"/>
    </source>
</evidence>
<dbReference type="InterPro" id="IPR027417">
    <property type="entry name" value="P-loop_NTPase"/>
</dbReference>
<dbReference type="Proteomes" id="UP000008141">
    <property type="component" value="Unassembled WGS sequence"/>
</dbReference>
<feature type="domain" description="AAA+ ATPase" evidence="11">
    <location>
        <begin position="413"/>
        <end position="1011"/>
    </location>
</feature>
<keyword evidence="5" id="KW-0067">ATP-binding</keyword>
<evidence type="ECO:0000256" key="4">
    <source>
        <dbReference type="ARBA" id="ARBA00022763"/>
    </source>
</evidence>
<dbReference type="InterPro" id="IPR004604">
    <property type="entry name" value="DNA_recomb/repair_RecN"/>
</dbReference>
<dbReference type="EMBL" id="GL433838">
    <property type="protein sequence ID" value="EFN58001.1"/>
    <property type="molecule type" value="Genomic_DNA"/>
</dbReference>
<evidence type="ECO:0000256" key="5">
    <source>
        <dbReference type="ARBA" id="ARBA00022840"/>
    </source>
</evidence>
<feature type="region of interest" description="Disordered" evidence="9">
    <location>
        <begin position="326"/>
        <end position="354"/>
    </location>
</feature>
<feature type="coiled-coil region" evidence="8">
    <location>
        <begin position="559"/>
        <end position="589"/>
    </location>
</feature>
<evidence type="ECO:0000256" key="2">
    <source>
        <dbReference type="ARBA" id="ARBA00021315"/>
    </source>
</evidence>
<evidence type="ECO:0000259" key="11">
    <source>
        <dbReference type="SMART" id="SM00382"/>
    </source>
</evidence>